<dbReference type="InterPro" id="IPR052999">
    <property type="entry name" value="PTS1_Protein"/>
</dbReference>
<reference evidence="1 2" key="1">
    <citation type="submission" date="2015-11" db="EMBL/GenBank/DDBJ databases">
        <title>The genome of Debaryomyces fabryi.</title>
        <authorList>
            <person name="Tafer H."/>
            <person name="Lopandic K."/>
        </authorList>
    </citation>
    <scope>NUCLEOTIDE SEQUENCE [LARGE SCALE GENOMIC DNA]</scope>
    <source>
        <strain evidence="1 2">CBS 789</strain>
    </source>
</reference>
<dbReference type="AlphaFoldDB" id="A0A0V1Q0I0"/>
<protein>
    <recommendedName>
        <fullName evidence="3">Carboxymuconolactone decarboxylase-like domain-containing protein</fullName>
    </recommendedName>
</protein>
<organism evidence="1 2">
    <name type="scientific">Debaryomyces fabryi</name>
    <dbReference type="NCBI Taxonomy" id="58627"/>
    <lineage>
        <taxon>Eukaryota</taxon>
        <taxon>Fungi</taxon>
        <taxon>Dikarya</taxon>
        <taxon>Ascomycota</taxon>
        <taxon>Saccharomycotina</taxon>
        <taxon>Pichiomycetes</taxon>
        <taxon>Debaryomycetaceae</taxon>
        <taxon>Debaryomyces</taxon>
    </lineage>
</organism>
<dbReference type="PANTHER" id="PTHR28180:SF2">
    <property type="entry name" value="PEROXISOMAL PROTEIN 2"/>
    <property type="match status" value="1"/>
</dbReference>
<dbReference type="InterPro" id="IPR029032">
    <property type="entry name" value="AhpD-like"/>
</dbReference>
<keyword evidence="2" id="KW-1185">Reference proteome</keyword>
<dbReference type="Gene3D" id="1.20.1290.10">
    <property type="entry name" value="AhpD-like"/>
    <property type="match status" value="1"/>
</dbReference>
<dbReference type="PANTHER" id="PTHR28180">
    <property type="entry name" value="CONSERVED MITOCHONDRIAL PROTEIN-RELATED"/>
    <property type="match status" value="1"/>
</dbReference>
<sequence>MTVLTPERLVRLAYKYPSLHNSWYIIACACLTVVNKPQEIPKVFHFALRQQLLEFSSSSDNLLLTDKYLLTLAQDSISSSEKFKDLSAVGVNLPDVFIPYNYHDKLPLNYKFSRREDIFAKQTMVAAKIREVILKCAALSGLPKSINALMILKSVTPTSMRPSSVSERPRSVYPGHVPSSDIVQEDVAGTNFENDEANKELASETIDGPISSLSINTKQIQKDLERGSAFWNSVYTNKVNNRIRRQMINAYPDLWNYTFYNVYSPLLSFTDILTAKETSMCVVASLIPQDVNPQLKGHLKGALNTGNTKEEMNDLRLLVFDICDWTGGITWTGGKSAVAKL</sequence>
<evidence type="ECO:0000313" key="1">
    <source>
        <dbReference type="EMBL" id="KSA01942.1"/>
    </source>
</evidence>
<accession>A0A0V1Q0I0</accession>
<comment type="caution">
    <text evidence="1">The sequence shown here is derived from an EMBL/GenBank/DDBJ whole genome shotgun (WGS) entry which is preliminary data.</text>
</comment>
<dbReference type="RefSeq" id="XP_015468044.1">
    <property type="nucleotide sequence ID" value="XM_015611144.1"/>
</dbReference>
<dbReference type="OrthoDB" id="5537330at2759"/>
<dbReference type="EMBL" id="LMYN01000039">
    <property type="protein sequence ID" value="KSA01942.1"/>
    <property type="molecule type" value="Genomic_DNA"/>
</dbReference>
<name>A0A0V1Q0I0_9ASCO</name>
<evidence type="ECO:0008006" key="3">
    <source>
        <dbReference type="Google" id="ProtNLM"/>
    </source>
</evidence>
<proteinExistence type="predicted"/>
<evidence type="ECO:0000313" key="2">
    <source>
        <dbReference type="Proteomes" id="UP000054251"/>
    </source>
</evidence>
<gene>
    <name evidence="1" type="ORF">AC631_02314</name>
</gene>
<dbReference type="SUPFAM" id="SSF69118">
    <property type="entry name" value="AhpD-like"/>
    <property type="match status" value="1"/>
</dbReference>
<dbReference type="GeneID" id="26839323"/>
<dbReference type="Proteomes" id="UP000054251">
    <property type="component" value="Unassembled WGS sequence"/>
</dbReference>